<accession>A0A0E9U2Z4</accession>
<proteinExistence type="predicted"/>
<dbReference type="EMBL" id="GBXM01048386">
    <property type="protein sequence ID" value="JAH60191.1"/>
    <property type="molecule type" value="Transcribed_RNA"/>
</dbReference>
<reference evidence="1" key="2">
    <citation type="journal article" date="2015" name="Fish Shellfish Immunol.">
        <title>Early steps in the European eel (Anguilla anguilla)-Vibrio vulnificus interaction in the gills: Role of the RtxA13 toxin.</title>
        <authorList>
            <person name="Callol A."/>
            <person name="Pajuelo D."/>
            <person name="Ebbesson L."/>
            <person name="Teles M."/>
            <person name="MacKenzie S."/>
            <person name="Amaro C."/>
        </authorList>
    </citation>
    <scope>NUCLEOTIDE SEQUENCE</scope>
</reference>
<sequence length="28" mass="3202">MNHLFLENRLQITISSTSNKPTWTIANA</sequence>
<name>A0A0E9U2Z4_ANGAN</name>
<evidence type="ECO:0000313" key="1">
    <source>
        <dbReference type="EMBL" id="JAH60191.1"/>
    </source>
</evidence>
<organism evidence="1">
    <name type="scientific">Anguilla anguilla</name>
    <name type="common">European freshwater eel</name>
    <name type="synonym">Muraena anguilla</name>
    <dbReference type="NCBI Taxonomy" id="7936"/>
    <lineage>
        <taxon>Eukaryota</taxon>
        <taxon>Metazoa</taxon>
        <taxon>Chordata</taxon>
        <taxon>Craniata</taxon>
        <taxon>Vertebrata</taxon>
        <taxon>Euteleostomi</taxon>
        <taxon>Actinopterygii</taxon>
        <taxon>Neopterygii</taxon>
        <taxon>Teleostei</taxon>
        <taxon>Anguilliformes</taxon>
        <taxon>Anguillidae</taxon>
        <taxon>Anguilla</taxon>
    </lineage>
</organism>
<protein>
    <submittedName>
        <fullName evidence="1">Uncharacterized protein</fullName>
    </submittedName>
</protein>
<dbReference type="AlphaFoldDB" id="A0A0E9U2Z4"/>
<reference evidence="1" key="1">
    <citation type="submission" date="2014-11" db="EMBL/GenBank/DDBJ databases">
        <authorList>
            <person name="Amaro Gonzalez C."/>
        </authorList>
    </citation>
    <scope>NUCLEOTIDE SEQUENCE</scope>
</reference>